<evidence type="ECO:0000256" key="1">
    <source>
        <dbReference type="SAM" id="MobiDB-lite"/>
    </source>
</evidence>
<gene>
    <name evidence="2" type="ORF">RJT34_03302</name>
</gene>
<feature type="compositionally biased region" description="Low complexity" evidence="1">
    <location>
        <begin position="51"/>
        <end position="66"/>
    </location>
</feature>
<dbReference type="Proteomes" id="UP001359559">
    <property type="component" value="Unassembled WGS sequence"/>
</dbReference>
<feature type="compositionally biased region" description="Low complexity" evidence="1">
    <location>
        <begin position="78"/>
        <end position="90"/>
    </location>
</feature>
<feature type="compositionally biased region" description="Polar residues" evidence="1">
    <location>
        <begin position="7"/>
        <end position="20"/>
    </location>
</feature>
<comment type="caution">
    <text evidence="2">The sequence shown here is derived from an EMBL/GenBank/DDBJ whole genome shotgun (WGS) entry which is preliminary data.</text>
</comment>
<dbReference type="AlphaFoldDB" id="A0AAN9KK15"/>
<evidence type="ECO:0000313" key="2">
    <source>
        <dbReference type="EMBL" id="KAK7318599.1"/>
    </source>
</evidence>
<keyword evidence="3" id="KW-1185">Reference proteome</keyword>
<sequence>MPFTVPTEPTYTLTSSSSGTDGKGEAFLRSSSSSDRLPPAWPRPQPPPPASASLTSPSRPAPARAAGPERDLLRNRLQPTSSDQPSPDSV</sequence>
<organism evidence="2 3">
    <name type="scientific">Clitoria ternatea</name>
    <name type="common">Butterfly pea</name>
    <dbReference type="NCBI Taxonomy" id="43366"/>
    <lineage>
        <taxon>Eukaryota</taxon>
        <taxon>Viridiplantae</taxon>
        <taxon>Streptophyta</taxon>
        <taxon>Embryophyta</taxon>
        <taxon>Tracheophyta</taxon>
        <taxon>Spermatophyta</taxon>
        <taxon>Magnoliopsida</taxon>
        <taxon>eudicotyledons</taxon>
        <taxon>Gunneridae</taxon>
        <taxon>Pentapetalae</taxon>
        <taxon>rosids</taxon>
        <taxon>fabids</taxon>
        <taxon>Fabales</taxon>
        <taxon>Fabaceae</taxon>
        <taxon>Papilionoideae</taxon>
        <taxon>50 kb inversion clade</taxon>
        <taxon>NPAAA clade</taxon>
        <taxon>indigoferoid/millettioid clade</taxon>
        <taxon>Phaseoleae</taxon>
        <taxon>Clitoria</taxon>
    </lineage>
</organism>
<name>A0AAN9KK15_CLITE</name>
<dbReference type="EMBL" id="JAYKXN010000001">
    <property type="protein sequence ID" value="KAK7318599.1"/>
    <property type="molecule type" value="Genomic_DNA"/>
</dbReference>
<evidence type="ECO:0000313" key="3">
    <source>
        <dbReference type="Proteomes" id="UP001359559"/>
    </source>
</evidence>
<accession>A0AAN9KK15</accession>
<feature type="region of interest" description="Disordered" evidence="1">
    <location>
        <begin position="1"/>
        <end position="90"/>
    </location>
</feature>
<protein>
    <submittedName>
        <fullName evidence="2">Uncharacterized protein</fullName>
    </submittedName>
</protein>
<reference evidence="2 3" key="1">
    <citation type="submission" date="2024-01" db="EMBL/GenBank/DDBJ databases">
        <title>The genomes of 5 underutilized Papilionoideae crops provide insights into root nodulation and disease resistance.</title>
        <authorList>
            <person name="Yuan L."/>
        </authorList>
    </citation>
    <scope>NUCLEOTIDE SEQUENCE [LARGE SCALE GENOMIC DNA]</scope>
    <source>
        <strain evidence="2">LY-2023</strain>
        <tissue evidence="2">Leaf</tissue>
    </source>
</reference>
<proteinExistence type="predicted"/>
<feature type="compositionally biased region" description="Pro residues" evidence="1">
    <location>
        <begin position="39"/>
        <end position="50"/>
    </location>
</feature>